<dbReference type="EMBL" id="NNRK01000029">
    <property type="protein sequence ID" value="OYR12752.1"/>
    <property type="molecule type" value="Genomic_DNA"/>
</dbReference>
<dbReference type="Proteomes" id="UP000216345">
    <property type="component" value="Unassembled WGS sequence"/>
</dbReference>
<sequence>MPALERISIRLALKYFISTRTLSENRFTLFGVRFQQSPASVMHFYNKIDMAKIAMNTRKTAHIPMQTLSCNP</sequence>
<evidence type="ECO:0000313" key="2">
    <source>
        <dbReference type="Proteomes" id="UP000216345"/>
    </source>
</evidence>
<name>A0A256FD03_9HYPH</name>
<proteinExistence type="predicted"/>
<dbReference type="AlphaFoldDB" id="A0A256FD03"/>
<accession>A0A256FD03</accession>
<keyword evidence="2" id="KW-1185">Reference proteome</keyword>
<protein>
    <submittedName>
        <fullName evidence="1">Uncharacterized protein</fullName>
    </submittedName>
</protein>
<comment type="caution">
    <text evidence="1">The sequence shown here is derived from an EMBL/GenBank/DDBJ whole genome shotgun (WGS) entry which is preliminary data.</text>
</comment>
<reference evidence="1 2" key="1">
    <citation type="submission" date="2017-07" db="EMBL/GenBank/DDBJ databases">
        <title>Phylogenetic study on the rhizospheric bacterium Ochrobactrum sp. A44.</title>
        <authorList>
            <person name="Krzyzanowska D.M."/>
            <person name="Ossowicki A."/>
            <person name="Rajewska M."/>
            <person name="Maciag T."/>
            <person name="Kaczynski Z."/>
            <person name="Czerwicka M."/>
            <person name="Jafra S."/>
        </authorList>
    </citation>
    <scope>NUCLEOTIDE SEQUENCE [LARGE SCALE GENOMIC DNA]</scope>
    <source>
        <strain evidence="1 2">PR17</strain>
    </source>
</reference>
<gene>
    <name evidence="1" type="ORF">CEV32_0926</name>
</gene>
<evidence type="ECO:0000313" key="1">
    <source>
        <dbReference type="EMBL" id="OYR12752.1"/>
    </source>
</evidence>
<organism evidence="1 2">
    <name type="scientific">Brucella rhizosphaerae</name>
    <dbReference type="NCBI Taxonomy" id="571254"/>
    <lineage>
        <taxon>Bacteria</taxon>
        <taxon>Pseudomonadati</taxon>
        <taxon>Pseudomonadota</taxon>
        <taxon>Alphaproteobacteria</taxon>
        <taxon>Hyphomicrobiales</taxon>
        <taxon>Brucellaceae</taxon>
        <taxon>Brucella/Ochrobactrum group</taxon>
        <taxon>Brucella</taxon>
    </lineage>
</organism>